<dbReference type="EMBL" id="PYAW01000001">
    <property type="protein sequence ID" value="PSL50011.1"/>
    <property type="molecule type" value="Genomic_DNA"/>
</dbReference>
<dbReference type="PROSITE" id="PS51257">
    <property type="entry name" value="PROKAR_LIPOPROTEIN"/>
    <property type="match status" value="1"/>
</dbReference>
<evidence type="ECO:0000313" key="2">
    <source>
        <dbReference type="Proteomes" id="UP000240971"/>
    </source>
</evidence>
<reference evidence="1 2" key="1">
    <citation type="submission" date="2018-03" db="EMBL/GenBank/DDBJ databases">
        <title>Genomic Encyclopedia of Archaeal and Bacterial Type Strains, Phase II (KMG-II): from individual species to whole genera.</title>
        <authorList>
            <person name="Goeker M."/>
        </authorList>
    </citation>
    <scope>NUCLEOTIDE SEQUENCE [LARGE SCALE GENOMIC DNA]</scope>
    <source>
        <strain evidence="1 2">DSM 24859</strain>
    </source>
</reference>
<name>A0A2P8HUV7_CHINA</name>
<evidence type="ECO:0000313" key="1">
    <source>
        <dbReference type="EMBL" id="PSL50011.1"/>
    </source>
</evidence>
<dbReference type="Proteomes" id="UP000240971">
    <property type="component" value="Unassembled WGS sequence"/>
</dbReference>
<dbReference type="RefSeq" id="WP_106527197.1">
    <property type="nucleotide sequence ID" value="NZ_PYAW01000001.1"/>
</dbReference>
<dbReference type="AlphaFoldDB" id="A0A2P8HUV7"/>
<keyword evidence="2" id="KW-1185">Reference proteome</keyword>
<protein>
    <submittedName>
        <fullName evidence="1">Uncharacterized protein</fullName>
    </submittedName>
</protein>
<comment type="caution">
    <text evidence="1">The sequence shown here is derived from an EMBL/GenBank/DDBJ whole genome shotgun (WGS) entry which is preliminary data.</text>
</comment>
<organism evidence="1 2">
    <name type="scientific">Chitinophaga niastensis</name>
    <dbReference type="NCBI Taxonomy" id="536980"/>
    <lineage>
        <taxon>Bacteria</taxon>
        <taxon>Pseudomonadati</taxon>
        <taxon>Bacteroidota</taxon>
        <taxon>Chitinophagia</taxon>
        <taxon>Chitinophagales</taxon>
        <taxon>Chitinophagaceae</taxon>
        <taxon>Chitinophaga</taxon>
    </lineage>
</organism>
<gene>
    <name evidence="1" type="ORF">CLV51_1011354</name>
</gene>
<dbReference type="OrthoDB" id="673451at2"/>
<accession>A0A2P8HUV7</accession>
<proteinExistence type="predicted"/>
<sequence length="146" mass="15749">MHKSLLLLAFTFLACNNPEKNGAPKKINSPAAAHATTKAFKLVSGNTDSAVAVFEMAGISVSFSNAADSMQTIRISQHGKQLINYIRGMDTIAATIPVPQLITEGRDTVVGFNISHQHTSSNLFFKIKNNKATYTKTIDTIPATLK</sequence>